<evidence type="ECO:0000256" key="2">
    <source>
        <dbReference type="ARBA" id="ARBA00022801"/>
    </source>
</evidence>
<dbReference type="Gene3D" id="2.40.100.10">
    <property type="entry name" value="Cyclophilin-like"/>
    <property type="match status" value="1"/>
</dbReference>
<evidence type="ECO:0000313" key="5">
    <source>
        <dbReference type="EMBL" id="SAI49101.1"/>
    </source>
</evidence>
<proteinExistence type="predicted"/>
<reference evidence="5 6" key="1">
    <citation type="submission" date="2016-03" db="EMBL/GenBank/DDBJ databases">
        <authorList>
            <consortium name="Pathogen Informatics"/>
        </authorList>
    </citation>
    <scope>NUCLEOTIDE SEQUENCE [LARGE SCALE GENOMIC DNA]</scope>
    <source>
        <strain evidence="5 6">NCTC13364</strain>
    </source>
</reference>
<name>A0A157QTL1_9BORD</name>
<dbReference type="InterPro" id="IPR003778">
    <property type="entry name" value="CT_A_B"/>
</dbReference>
<dbReference type="OrthoDB" id="9768696at2"/>
<dbReference type="PANTHER" id="PTHR43309:SF5">
    <property type="entry name" value="5-OXOPROLINASE SUBUNIT C"/>
    <property type="match status" value="1"/>
</dbReference>
<dbReference type="RefSeq" id="WP_066417750.1">
    <property type="nucleotide sequence ID" value="NZ_FKBS01000025.1"/>
</dbReference>
<keyword evidence="3" id="KW-0067">ATP-binding</keyword>
<feature type="domain" description="Carboxyltransferase" evidence="4">
    <location>
        <begin position="24"/>
        <end position="317"/>
    </location>
</feature>
<dbReference type="GO" id="GO:0005524">
    <property type="term" value="F:ATP binding"/>
    <property type="evidence" value="ECO:0007669"/>
    <property type="project" value="UniProtKB-KW"/>
</dbReference>
<dbReference type="NCBIfam" id="TIGR00724">
    <property type="entry name" value="urea_amlyse_rel"/>
    <property type="match status" value="1"/>
</dbReference>
<accession>A0A157QTL1</accession>
<dbReference type="SMART" id="SM00797">
    <property type="entry name" value="AHS2"/>
    <property type="match status" value="1"/>
</dbReference>
<sequence length="338" mass="36364">MSLTVLKPGMQSSFQDDGRTGWQHLGIPVAGAMDERAHRLANLLVGNPAGHASLEITLVGPTLRFDAPACVAIGGADLGATLNGIGLPPLRPVLARADDVLAFSSRPRHERGVRAYLAVHGGYAIDPVMGSESTYLRSGFGGWHGRALAREDRIGLRTALSGGDAALDKLADALDDLRIYLPAPLVHMPREALRVLPGAHWEAFDEASRQRLVQEVFQISPQSDRMGYRLSGPHLSLGKPREMLSEAASFGTIQVPAGGQPIILMADRQTTGGYPKIAQVASADLPLLAQYAPGQALRFAMIGLEEAQRLDNARERAYRDLEHSLQALRDMLAQHTST</sequence>
<keyword evidence="2" id="KW-0378">Hydrolase</keyword>
<evidence type="ECO:0000256" key="1">
    <source>
        <dbReference type="ARBA" id="ARBA00022741"/>
    </source>
</evidence>
<keyword evidence="1" id="KW-0547">Nucleotide-binding</keyword>
<dbReference type="InterPro" id="IPR052708">
    <property type="entry name" value="PxpC"/>
</dbReference>
<dbReference type="PANTHER" id="PTHR43309">
    <property type="entry name" value="5-OXOPROLINASE SUBUNIT C"/>
    <property type="match status" value="1"/>
</dbReference>
<evidence type="ECO:0000256" key="3">
    <source>
        <dbReference type="ARBA" id="ARBA00022840"/>
    </source>
</evidence>
<gene>
    <name evidence="5" type="primary">kipA_2</name>
    <name evidence="5" type="ORF">SAMEA1982600_04012</name>
</gene>
<evidence type="ECO:0000259" key="4">
    <source>
        <dbReference type="SMART" id="SM00797"/>
    </source>
</evidence>
<evidence type="ECO:0000313" key="6">
    <source>
        <dbReference type="Proteomes" id="UP000077037"/>
    </source>
</evidence>
<dbReference type="EMBL" id="FKBS01000025">
    <property type="protein sequence ID" value="SAI49101.1"/>
    <property type="molecule type" value="Genomic_DNA"/>
</dbReference>
<dbReference type="Pfam" id="PF02626">
    <property type="entry name" value="CT_A_B"/>
    <property type="match status" value="1"/>
</dbReference>
<dbReference type="AlphaFoldDB" id="A0A157QTL1"/>
<protein>
    <submittedName>
        <fullName evidence="5">Histidine kinase inhibitor antagonist</fullName>
    </submittedName>
</protein>
<dbReference type="GO" id="GO:0016787">
    <property type="term" value="F:hydrolase activity"/>
    <property type="evidence" value="ECO:0007669"/>
    <property type="project" value="UniProtKB-KW"/>
</dbReference>
<organism evidence="5 6">
    <name type="scientific">Bordetella ansorpii</name>
    <dbReference type="NCBI Taxonomy" id="288768"/>
    <lineage>
        <taxon>Bacteria</taxon>
        <taxon>Pseudomonadati</taxon>
        <taxon>Pseudomonadota</taxon>
        <taxon>Betaproteobacteria</taxon>
        <taxon>Burkholderiales</taxon>
        <taxon>Alcaligenaceae</taxon>
        <taxon>Bordetella</taxon>
    </lineage>
</organism>
<dbReference type="SUPFAM" id="SSF50891">
    <property type="entry name" value="Cyclophilin-like"/>
    <property type="match status" value="1"/>
</dbReference>
<dbReference type="Proteomes" id="UP000077037">
    <property type="component" value="Unassembled WGS sequence"/>
</dbReference>
<dbReference type="InterPro" id="IPR029000">
    <property type="entry name" value="Cyclophilin-like_dom_sf"/>
</dbReference>